<feature type="transmembrane region" description="Helical" evidence="7">
    <location>
        <begin position="190"/>
        <end position="211"/>
    </location>
</feature>
<keyword evidence="3 7" id="KW-0812">Transmembrane</keyword>
<feature type="region of interest" description="Disordered" evidence="6">
    <location>
        <begin position="1"/>
        <end position="31"/>
    </location>
</feature>
<dbReference type="FunFam" id="1.20.1250.20:FF:000013">
    <property type="entry name" value="MFS general substrate transporter"/>
    <property type="match status" value="1"/>
</dbReference>
<evidence type="ECO:0000256" key="5">
    <source>
        <dbReference type="ARBA" id="ARBA00023136"/>
    </source>
</evidence>
<dbReference type="GO" id="GO:0022857">
    <property type="term" value="F:transmembrane transporter activity"/>
    <property type="evidence" value="ECO:0007669"/>
    <property type="project" value="InterPro"/>
</dbReference>
<reference evidence="10" key="3">
    <citation type="submission" date="2024-02" db="EMBL/GenBank/DDBJ databases">
        <title>Comparative genomics of Cryptococcus and Kwoniella reveals pathogenesis evolution and contrasting modes of karyotype evolution via chromosome fusion or intercentromeric recombination.</title>
        <authorList>
            <person name="Coelho M.A."/>
            <person name="David-Palma M."/>
            <person name="Shea T."/>
            <person name="Bowers K."/>
            <person name="McGinley-Smith S."/>
            <person name="Mohammad A.W."/>
            <person name="Gnirke A."/>
            <person name="Yurkov A.M."/>
            <person name="Nowrousian M."/>
            <person name="Sun S."/>
            <person name="Cuomo C.A."/>
            <person name="Heitman J."/>
        </authorList>
    </citation>
    <scope>NUCLEOTIDE SEQUENCE</scope>
    <source>
        <strain evidence="10">CBS 10117</strain>
    </source>
</reference>
<keyword evidence="4 7" id="KW-1133">Transmembrane helix</keyword>
<organism evidence="9">
    <name type="scientific">Kwoniella dejecticola CBS 10117</name>
    <dbReference type="NCBI Taxonomy" id="1296121"/>
    <lineage>
        <taxon>Eukaryota</taxon>
        <taxon>Fungi</taxon>
        <taxon>Dikarya</taxon>
        <taxon>Basidiomycota</taxon>
        <taxon>Agaricomycotina</taxon>
        <taxon>Tremellomycetes</taxon>
        <taxon>Tremellales</taxon>
        <taxon>Cryptococcaceae</taxon>
        <taxon>Kwoniella</taxon>
    </lineage>
</organism>
<dbReference type="Pfam" id="PF07690">
    <property type="entry name" value="MFS_1"/>
    <property type="match status" value="1"/>
</dbReference>
<evidence type="ECO:0000256" key="2">
    <source>
        <dbReference type="ARBA" id="ARBA00022448"/>
    </source>
</evidence>
<feature type="transmembrane region" description="Helical" evidence="7">
    <location>
        <begin position="419"/>
        <end position="440"/>
    </location>
</feature>
<dbReference type="PANTHER" id="PTHR43791">
    <property type="entry name" value="PERMEASE-RELATED"/>
    <property type="match status" value="1"/>
</dbReference>
<keyword evidence="11" id="KW-1185">Reference proteome</keyword>
<dbReference type="AlphaFoldDB" id="A0A1A6ADF8"/>
<accession>A0A1A6ADF8</accession>
<gene>
    <name evidence="9" type="ORF">I303_02320</name>
    <name evidence="10" type="ORF">I303_101548</name>
</gene>
<reference evidence="9" key="1">
    <citation type="submission" date="2013-07" db="EMBL/GenBank/DDBJ databases">
        <title>The Genome Sequence of Cryptococcus dejecticola CBS10117.</title>
        <authorList>
            <consortium name="The Broad Institute Genome Sequencing Platform"/>
            <person name="Cuomo C."/>
            <person name="Litvintseva A."/>
            <person name="Chen Y."/>
            <person name="Heitman J."/>
            <person name="Sun S."/>
            <person name="Springer D."/>
            <person name="Dromer F."/>
            <person name="Young S.K."/>
            <person name="Zeng Q."/>
            <person name="Gargeya S."/>
            <person name="Fitzgerald M."/>
            <person name="Abouelleil A."/>
            <person name="Alvarado L."/>
            <person name="Berlin A.M."/>
            <person name="Chapman S.B."/>
            <person name="Dewar J."/>
            <person name="Goldberg J."/>
            <person name="Griggs A."/>
            <person name="Gujja S."/>
            <person name="Hansen M."/>
            <person name="Howarth C."/>
            <person name="Imamovic A."/>
            <person name="Larimer J."/>
            <person name="McCowan C."/>
            <person name="Murphy C."/>
            <person name="Pearson M."/>
            <person name="Priest M."/>
            <person name="Roberts A."/>
            <person name="Saif S."/>
            <person name="Shea T."/>
            <person name="Sykes S."/>
            <person name="Wortman J."/>
            <person name="Nusbaum C."/>
            <person name="Birren B."/>
        </authorList>
    </citation>
    <scope>NUCLEOTIDE SEQUENCE [LARGE SCALE GENOMIC DNA]</scope>
    <source>
        <strain evidence="9">CBS 10117</strain>
    </source>
</reference>
<evidence type="ECO:0000313" key="11">
    <source>
        <dbReference type="Proteomes" id="UP000078595"/>
    </source>
</evidence>
<feature type="transmembrane region" description="Helical" evidence="7">
    <location>
        <begin position="223"/>
        <end position="245"/>
    </location>
</feature>
<dbReference type="EMBL" id="CP144531">
    <property type="protein sequence ID" value="WWC59002.1"/>
    <property type="molecule type" value="Genomic_DNA"/>
</dbReference>
<dbReference type="KEGG" id="kdj:28966019"/>
<evidence type="ECO:0000313" key="9">
    <source>
        <dbReference type="EMBL" id="OBR88101.1"/>
    </source>
</evidence>
<dbReference type="PROSITE" id="PS50850">
    <property type="entry name" value="MFS"/>
    <property type="match status" value="1"/>
</dbReference>
<dbReference type="Gene3D" id="1.20.1250.20">
    <property type="entry name" value="MFS general substrate transporter like domains"/>
    <property type="match status" value="2"/>
</dbReference>
<dbReference type="GeneID" id="28966019"/>
<evidence type="ECO:0000313" key="10">
    <source>
        <dbReference type="EMBL" id="WWC59002.1"/>
    </source>
</evidence>
<feature type="domain" description="Major facilitator superfamily (MFS) profile" evidence="8">
    <location>
        <begin position="64"/>
        <end position="478"/>
    </location>
</feature>
<evidence type="ECO:0000256" key="6">
    <source>
        <dbReference type="SAM" id="MobiDB-lite"/>
    </source>
</evidence>
<dbReference type="InterPro" id="IPR020846">
    <property type="entry name" value="MFS_dom"/>
</dbReference>
<evidence type="ECO:0000256" key="1">
    <source>
        <dbReference type="ARBA" id="ARBA00004141"/>
    </source>
</evidence>
<keyword evidence="2" id="KW-0813">Transport</keyword>
<dbReference type="InterPro" id="IPR036259">
    <property type="entry name" value="MFS_trans_sf"/>
</dbReference>
<dbReference type="PANTHER" id="PTHR43791:SF19">
    <property type="entry name" value="TRANSPORTER, PUTATIVE (AFU_ORTHOLOGUE AFUA_1G01812)-RELATED"/>
    <property type="match status" value="1"/>
</dbReference>
<feature type="compositionally biased region" description="Polar residues" evidence="6">
    <location>
        <begin position="17"/>
        <end position="29"/>
    </location>
</feature>
<keyword evidence="5 7" id="KW-0472">Membrane</keyword>
<proteinExistence type="predicted"/>
<dbReference type="Proteomes" id="UP000078595">
    <property type="component" value="Chromosome 2"/>
</dbReference>
<feature type="transmembrane region" description="Helical" evidence="7">
    <location>
        <begin position="156"/>
        <end position="178"/>
    </location>
</feature>
<dbReference type="SUPFAM" id="SSF103473">
    <property type="entry name" value="MFS general substrate transporter"/>
    <property type="match status" value="1"/>
</dbReference>
<dbReference type="InterPro" id="IPR011701">
    <property type="entry name" value="MFS"/>
</dbReference>
<reference evidence="10" key="2">
    <citation type="submission" date="2013-07" db="EMBL/GenBank/DDBJ databases">
        <authorList>
            <consortium name="The Broad Institute Genome Sequencing Platform"/>
            <person name="Cuomo C."/>
            <person name="Litvintseva A."/>
            <person name="Chen Y."/>
            <person name="Heitman J."/>
            <person name="Sun S."/>
            <person name="Springer D."/>
            <person name="Dromer F."/>
            <person name="Young S.K."/>
            <person name="Zeng Q."/>
            <person name="Gargeya S."/>
            <person name="Fitzgerald M."/>
            <person name="Abouelleil A."/>
            <person name="Alvarado L."/>
            <person name="Berlin A.M."/>
            <person name="Chapman S.B."/>
            <person name="Dewar J."/>
            <person name="Goldberg J."/>
            <person name="Griggs A."/>
            <person name="Gujja S."/>
            <person name="Hansen M."/>
            <person name="Howarth C."/>
            <person name="Imamovic A."/>
            <person name="Larimer J."/>
            <person name="McCowan C."/>
            <person name="Murphy C."/>
            <person name="Pearson M."/>
            <person name="Priest M."/>
            <person name="Roberts A."/>
            <person name="Saif S."/>
            <person name="Shea T."/>
            <person name="Sykes S."/>
            <person name="Wortman J."/>
            <person name="Nusbaum C."/>
            <person name="Birren B."/>
        </authorList>
    </citation>
    <scope>NUCLEOTIDE SEQUENCE</scope>
    <source>
        <strain evidence="10">CBS 10117</strain>
    </source>
</reference>
<evidence type="ECO:0000256" key="4">
    <source>
        <dbReference type="ARBA" id="ARBA00022989"/>
    </source>
</evidence>
<feature type="transmembrane region" description="Helical" evidence="7">
    <location>
        <begin position="130"/>
        <end position="150"/>
    </location>
</feature>
<feature type="transmembrane region" description="Helical" evidence="7">
    <location>
        <begin position="452"/>
        <end position="473"/>
    </location>
</feature>
<evidence type="ECO:0000259" key="8">
    <source>
        <dbReference type="PROSITE" id="PS50850"/>
    </source>
</evidence>
<comment type="subcellular location">
    <subcellularLocation>
        <location evidence="1">Membrane</location>
        <topology evidence="1">Multi-pass membrane protein</topology>
    </subcellularLocation>
</comment>
<dbReference type="FunFam" id="1.20.1250.20:FF:000034">
    <property type="entry name" value="MFS general substrate transporter"/>
    <property type="match status" value="1"/>
</dbReference>
<evidence type="ECO:0000256" key="7">
    <source>
        <dbReference type="SAM" id="Phobius"/>
    </source>
</evidence>
<dbReference type="VEuPathDB" id="FungiDB:I303_02320"/>
<feature type="transmembrane region" description="Helical" evidence="7">
    <location>
        <begin position="386"/>
        <end position="407"/>
    </location>
</feature>
<protein>
    <recommendedName>
        <fullName evidence="8">Major facilitator superfamily (MFS) profile domain-containing protein</fullName>
    </recommendedName>
</protein>
<sequence length="529" mass="58789">MAGNSTATEEKLIGAQAMSNENDSRTPSTIPDHKQSLAEEIAAMSPAEFELAEKKLLKKIDRNLVPWMTLLFTMSFLDRINIGTAKLAGLNTDLKLTSLQYNTASMIFFVSYVAAEVPSNLVLKKFRPSRWIPLIMIVWSIFQTTMGLVTNYHQLLALRFCLGLAESGLFPGISFFLTGWYKRKEASKRISLFFAGAVLAGAFGGIFGYALSRMDGVGGKAGWSWIFIIEGLLSFVIGIASIFMVHDWPDQAKFLTPLEKEMVILRLKEDTGIMQEGTFSWKVIKKALKDWKTPTFMLMYIGCAEPIYSQSLFSPTIIAALGRFTTAQSLLLSTPPYVLAFITTMTTAYFSDRTGKRGFFLMFWSAMAAIGYLLFLVIPIRYPGGLYFAVFLTTCSIAPCIATVIVWSGNTFGNHYKKATSMGLIFSLGNSGGIISSQVYRGKDSPRFLVGQGVTFGFSCICFITACIMYFGLRRENRRREAQYGPAPGPGEVNDWASEEGKKRWGLDGLSREEIVDLGDDHPAHRFIL</sequence>
<evidence type="ECO:0000256" key="3">
    <source>
        <dbReference type="ARBA" id="ARBA00022692"/>
    </source>
</evidence>
<feature type="transmembrane region" description="Helical" evidence="7">
    <location>
        <begin position="359"/>
        <end position="380"/>
    </location>
</feature>
<dbReference type="OrthoDB" id="2962993at2759"/>
<dbReference type="RefSeq" id="XP_018265943.1">
    <property type="nucleotide sequence ID" value="XM_018405662.1"/>
</dbReference>
<dbReference type="EMBL" id="KI894028">
    <property type="protein sequence ID" value="OBR88101.1"/>
    <property type="molecule type" value="Genomic_DNA"/>
</dbReference>
<name>A0A1A6ADF8_9TREE</name>
<dbReference type="GO" id="GO:0016020">
    <property type="term" value="C:membrane"/>
    <property type="evidence" value="ECO:0007669"/>
    <property type="project" value="UniProtKB-SubCell"/>
</dbReference>